<dbReference type="Gene3D" id="1.10.4020.10">
    <property type="entry name" value="DNA breaking-rejoining enzymes"/>
    <property type="match status" value="1"/>
</dbReference>
<keyword evidence="4" id="KW-1185">Reference proteome</keyword>
<evidence type="ECO:0000259" key="2">
    <source>
        <dbReference type="PROSITE" id="PS50804"/>
    </source>
</evidence>
<accession>A0ABD0KYD8</accession>
<dbReference type="SUPFAM" id="SSF47353">
    <property type="entry name" value="Retrovirus capsid dimerization domain-like"/>
    <property type="match status" value="1"/>
</dbReference>
<dbReference type="InterPro" id="IPR003309">
    <property type="entry name" value="SCAN_dom"/>
</dbReference>
<evidence type="ECO:0000313" key="4">
    <source>
        <dbReference type="Proteomes" id="UP001519460"/>
    </source>
</evidence>
<dbReference type="EMBL" id="JACVVK020000106">
    <property type="protein sequence ID" value="KAK7492184.1"/>
    <property type="molecule type" value="Genomic_DNA"/>
</dbReference>
<dbReference type="Proteomes" id="UP001519460">
    <property type="component" value="Unassembled WGS sequence"/>
</dbReference>
<evidence type="ECO:0000313" key="3">
    <source>
        <dbReference type="EMBL" id="KAK7492184.1"/>
    </source>
</evidence>
<name>A0ABD0KYD8_9CAEN</name>
<feature type="compositionally biased region" description="Basic and acidic residues" evidence="1">
    <location>
        <begin position="11"/>
        <end position="31"/>
    </location>
</feature>
<organism evidence="3 4">
    <name type="scientific">Batillaria attramentaria</name>
    <dbReference type="NCBI Taxonomy" id="370345"/>
    <lineage>
        <taxon>Eukaryota</taxon>
        <taxon>Metazoa</taxon>
        <taxon>Spiralia</taxon>
        <taxon>Lophotrochozoa</taxon>
        <taxon>Mollusca</taxon>
        <taxon>Gastropoda</taxon>
        <taxon>Caenogastropoda</taxon>
        <taxon>Sorbeoconcha</taxon>
        <taxon>Cerithioidea</taxon>
        <taxon>Batillariidae</taxon>
        <taxon>Batillaria</taxon>
    </lineage>
</organism>
<reference evidence="3 4" key="1">
    <citation type="journal article" date="2023" name="Sci. Data">
        <title>Genome assembly of the Korean intertidal mud-creeper Batillaria attramentaria.</title>
        <authorList>
            <person name="Patra A.K."/>
            <person name="Ho P.T."/>
            <person name="Jun S."/>
            <person name="Lee S.J."/>
            <person name="Kim Y."/>
            <person name="Won Y.J."/>
        </authorList>
    </citation>
    <scope>NUCLEOTIDE SEQUENCE [LARGE SCALE GENOMIC DNA]</scope>
    <source>
        <strain evidence="3">Wonlab-2016</strain>
    </source>
</reference>
<dbReference type="Pfam" id="PF02023">
    <property type="entry name" value="SCAN"/>
    <property type="match status" value="1"/>
</dbReference>
<comment type="caution">
    <text evidence="3">The sequence shown here is derived from an EMBL/GenBank/DDBJ whole genome shotgun (WGS) entry which is preliminary data.</text>
</comment>
<dbReference type="AlphaFoldDB" id="A0ABD0KYD8"/>
<proteinExistence type="predicted"/>
<feature type="domain" description="SCAN box" evidence="2">
    <location>
        <begin position="201"/>
        <end position="282"/>
    </location>
</feature>
<feature type="region of interest" description="Disordered" evidence="1">
    <location>
        <begin position="1"/>
        <end position="35"/>
    </location>
</feature>
<protein>
    <recommendedName>
        <fullName evidence="2">SCAN box domain-containing protein</fullName>
    </recommendedName>
</protein>
<dbReference type="PANTHER" id="PTHR46888:SF1">
    <property type="entry name" value="RIBONUCLEASE H"/>
    <property type="match status" value="1"/>
</dbReference>
<feature type="region of interest" description="Disordered" evidence="1">
    <location>
        <begin position="104"/>
        <end position="126"/>
    </location>
</feature>
<dbReference type="PROSITE" id="PS50804">
    <property type="entry name" value="SCAN_BOX"/>
    <property type="match status" value="1"/>
</dbReference>
<dbReference type="PANTHER" id="PTHR46888">
    <property type="entry name" value="ZINC KNUCKLE DOMAINCONTAINING PROTEIN-RELATED"/>
    <property type="match status" value="1"/>
</dbReference>
<feature type="region of interest" description="Disordered" evidence="1">
    <location>
        <begin position="282"/>
        <end position="310"/>
    </location>
</feature>
<evidence type="ECO:0000256" key="1">
    <source>
        <dbReference type="SAM" id="MobiDB-lite"/>
    </source>
</evidence>
<dbReference type="InterPro" id="IPR038269">
    <property type="entry name" value="SCAN_sf"/>
</dbReference>
<gene>
    <name evidence="3" type="ORF">BaRGS_00016658</name>
</gene>
<sequence length="310" mass="36536">MATHSYSTRSSHREVERERVEDEVGGDEPRETNLVNVEDEQIDASLNLTRSLIEKGKLLELSGTDLRSFVLEEENRLRDERRADADRRARLDELRIRADIARAEENRNNNSRQQPRENEHYSPKLPFYEDKDDIEQYIIQFERFARINAWGEDRWADKLGVLLKGKAREVYLKMDDEEASDYETLKERLLERFQLTAETYRKKFRMSRRDQKDSYKEHVTKLSLWLDRWLVMSGKDKSVNDVKDLMIQEQVLEGMPQELVTYIMDRKPETAKELASLATTYEEARARTKKHTTNGGSSGGNRSGDNKRWI</sequence>